<accession>A0A7H0VBY7</accession>
<evidence type="ECO:0000313" key="2">
    <source>
        <dbReference type="Proteomes" id="UP000516305"/>
    </source>
</evidence>
<organism evidence="1 2">
    <name type="scientific">Croceimicrobium hydrocarbonivorans</name>
    <dbReference type="NCBI Taxonomy" id="2761580"/>
    <lineage>
        <taxon>Bacteria</taxon>
        <taxon>Pseudomonadati</taxon>
        <taxon>Bacteroidota</taxon>
        <taxon>Flavobacteriia</taxon>
        <taxon>Flavobacteriales</taxon>
        <taxon>Owenweeksiaceae</taxon>
        <taxon>Croceimicrobium</taxon>
    </lineage>
</organism>
<dbReference type="AlphaFoldDB" id="A0A7H0VBY7"/>
<gene>
    <name evidence="1" type="ORF">H4K34_12730</name>
</gene>
<reference evidence="1 2" key="1">
    <citation type="submission" date="2020-08" db="EMBL/GenBank/DDBJ databases">
        <title>Croceimicrobium hydrocarbonivorans gen. nov., sp. nov., a novel marine bacterium isolated from a bacterial consortium that degrades polyethylene terephthalate.</title>
        <authorList>
            <person name="Liu R."/>
        </authorList>
    </citation>
    <scope>NUCLEOTIDE SEQUENCE [LARGE SCALE GENOMIC DNA]</scope>
    <source>
        <strain evidence="1 2">A20-9</strain>
    </source>
</reference>
<dbReference type="KEGG" id="chyd:H4K34_12730"/>
<dbReference type="InterPro" id="IPR029058">
    <property type="entry name" value="AB_hydrolase_fold"/>
</dbReference>
<dbReference type="Proteomes" id="UP000516305">
    <property type="component" value="Chromosome"/>
</dbReference>
<name>A0A7H0VBY7_9FLAO</name>
<dbReference type="Gene3D" id="3.40.50.1820">
    <property type="entry name" value="alpha/beta hydrolase"/>
    <property type="match status" value="1"/>
</dbReference>
<evidence type="ECO:0008006" key="3">
    <source>
        <dbReference type="Google" id="ProtNLM"/>
    </source>
</evidence>
<keyword evidence="2" id="KW-1185">Reference proteome</keyword>
<protein>
    <recommendedName>
        <fullName evidence="3">Alpha/beta hydrolase</fullName>
    </recommendedName>
</protein>
<proteinExistence type="predicted"/>
<dbReference type="SUPFAM" id="SSF53474">
    <property type="entry name" value="alpha/beta-Hydrolases"/>
    <property type="match status" value="1"/>
</dbReference>
<sequence length="300" mass="33247">MRQVFLLFCLLTGLWACDKNEVISPQTAQGLEGTGLYHFKTYPNLAAGGLPVYYHVPADLPANAPVLIVFHGNGRDAEYSRDQLIAKANRLKFALVVPEFSSDAYPGGDKYNLGNIFEDGDHPSESTLNPKEEWTFSVIEPLFENFKTRTGLRTTQFDVFGHSAGAQVAHRYLFFWNDAPVNRVVAAAAGWYTLPDTSVQFPYGLGASPAENADLSTFFSRPLTIVIGTADNDPNAASLRQTPQARAQGSNRLARAQYFYQQSIQQAQAIASPFSWQYRELQNVDHDFEATSAFAADLLY</sequence>
<evidence type="ECO:0000313" key="1">
    <source>
        <dbReference type="EMBL" id="QNR23235.1"/>
    </source>
</evidence>
<dbReference type="RefSeq" id="WP_210757765.1">
    <property type="nucleotide sequence ID" value="NZ_CP060139.1"/>
</dbReference>
<dbReference type="EMBL" id="CP060139">
    <property type="protein sequence ID" value="QNR23235.1"/>
    <property type="molecule type" value="Genomic_DNA"/>
</dbReference>